<sequence length="86" mass="9488">MRDDTLIRVLKTVMLTGISLILLGIYLHNFSTTIEAMGVKGIIISAVSVALGMALSLPTKMYLTFIFVRREEAIKRAASRTVTKCN</sequence>
<reference evidence="3" key="1">
    <citation type="submission" date="2017-03" db="EMBL/GenBank/DDBJ databases">
        <title>Full genome sequence of a non-lethal Shewanella isolate that potentiates virulence of Vibio parahaemolyticus causing acute hepatopancreatic necrosis disease (AHPND) in shrimp.</title>
        <authorList>
            <person name="Prachumwat A."/>
            <person name="Sritunyalucksana K."/>
        </authorList>
    </citation>
    <scope>NUCLEOTIDE SEQUENCE [LARGE SCALE GENOMIC DNA]</scope>
    <source>
        <strain evidence="3">TH2012</strain>
    </source>
</reference>
<evidence type="ECO:0000313" key="2">
    <source>
        <dbReference type="EMBL" id="AZQ12218.1"/>
    </source>
</evidence>
<evidence type="ECO:0000313" key="3">
    <source>
        <dbReference type="Proteomes" id="UP000278437"/>
    </source>
</evidence>
<name>A0ABM7DR95_9GAMM</name>
<accession>A0ABM7DR95</accession>
<feature type="transmembrane region" description="Helical" evidence="1">
    <location>
        <begin position="12"/>
        <end position="30"/>
    </location>
</feature>
<proteinExistence type="predicted"/>
<dbReference type="RefSeq" id="WP_126168409.1">
    <property type="nucleotide sequence ID" value="NZ_CP020373.1"/>
</dbReference>
<gene>
    <name evidence="2" type="ORF">STH12_03154</name>
</gene>
<keyword evidence="1" id="KW-1133">Transmembrane helix</keyword>
<evidence type="ECO:0000256" key="1">
    <source>
        <dbReference type="SAM" id="Phobius"/>
    </source>
</evidence>
<keyword evidence="1" id="KW-0812">Transmembrane</keyword>
<dbReference type="Proteomes" id="UP000278437">
    <property type="component" value="Chromosome"/>
</dbReference>
<evidence type="ECO:0008006" key="4">
    <source>
        <dbReference type="Google" id="ProtNLM"/>
    </source>
</evidence>
<feature type="transmembrane region" description="Helical" evidence="1">
    <location>
        <begin position="42"/>
        <end position="68"/>
    </location>
</feature>
<organism evidence="2 3">
    <name type="scientific">Shewanella khirikhana</name>
    <dbReference type="NCBI Taxonomy" id="1965282"/>
    <lineage>
        <taxon>Bacteria</taxon>
        <taxon>Pseudomonadati</taxon>
        <taxon>Pseudomonadota</taxon>
        <taxon>Gammaproteobacteria</taxon>
        <taxon>Alteromonadales</taxon>
        <taxon>Shewanellaceae</taxon>
        <taxon>Shewanella</taxon>
    </lineage>
</organism>
<protein>
    <recommendedName>
        <fullName evidence="4">Membrane transport protein MMPL domain-containing protein</fullName>
    </recommendedName>
</protein>
<dbReference type="EMBL" id="CP020373">
    <property type="protein sequence ID" value="AZQ12218.1"/>
    <property type="molecule type" value="Genomic_DNA"/>
</dbReference>
<keyword evidence="3" id="KW-1185">Reference proteome</keyword>
<keyword evidence="1" id="KW-0472">Membrane</keyword>